<organism evidence="1 2">
    <name type="scientific">Cohnella lupini</name>
    <dbReference type="NCBI Taxonomy" id="1294267"/>
    <lineage>
        <taxon>Bacteria</taxon>
        <taxon>Bacillati</taxon>
        <taxon>Bacillota</taxon>
        <taxon>Bacilli</taxon>
        <taxon>Bacillales</taxon>
        <taxon>Paenibacillaceae</taxon>
        <taxon>Cohnella</taxon>
    </lineage>
</organism>
<sequence length="201" mass="24060">MAVNRSHEVEYCNLELRFDRRQIQNLIRELIQDGYSLYWNENEHQFIVSVRTGRKLLKLRFLRVLNRYKMVGDYLVKDEKLAQWIEKLINDSRGHAIVKRFQDRQVLRIENIMFGEIIRLVEVSGMEHRIIFQKRPQVTVEDMVQAFKSKRAEHRAGVLRLEIDYELAVLHEAIESGWTETIESSKEKLKGMRTEMLMLEL</sequence>
<dbReference type="AlphaFoldDB" id="A0A3D9IVL8"/>
<dbReference type="Proteomes" id="UP000256869">
    <property type="component" value="Unassembled WGS sequence"/>
</dbReference>
<protein>
    <submittedName>
        <fullName evidence="1">Uncharacterized protein</fullName>
    </submittedName>
</protein>
<comment type="caution">
    <text evidence="1">The sequence shown here is derived from an EMBL/GenBank/DDBJ whole genome shotgun (WGS) entry which is preliminary data.</text>
</comment>
<reference evidence="1 2" key="1">
    <citation type="submission" date="2018-07" db="EMBL/GenBank/DDBJ databases">
        <title>Genomic Encyclopedia of Type Strains, Phase III (KMG-III): the genomes of soil and plant-associated and newly described type strains.</title>
        <authorList>
            <person name="Whitman W."/>
        </authorList>
    </citation>
    <scope>NUCLEOTIDE SEQUENCE [LARGE SCALE GENOMIC DNA]</scope>
    <source>
        <strain evidence="1 2">CECT 8236</strain>
    </source>
</reference>
<gene>
    <name evidence="1" type="ORF">DFP95_101356</name>
</gene>
<dbReference type="EMBL" id="QRDY01000001">
    <property type="protein sequence ID" value="RED65860.1"/>
    <property type="molecule type" value="Genomic_DNA"/>
</dbReference>
<evidence type="ECO:0000313" key="1">
    <source>
        <dbReference type="EMBL" id="RED65860.1"/>
    </source>
</evidence>
<evidence type="ECO:0000313" key="2">
    <source>
        <dbReference type="Proteomes" id="UP000256869"/>
    </source>
</evidence>
<name>A0A3D9IVL8_9BACL</name>
<accession>A0A3D9IVL8</accession>
<proteinExistence type="predicted"/>
<keyword evidence="2" id="KW-1185">Reference proteome</keyword>